<accession>A0A068NTB6</accession>
<dbReference type="AlphaFoldDB" id="A0A068NTB6"/>
<reference evidence="1 2" key="1">
    <citation type="journal article" date="2014" name="PLoS ONE">
        <title>The first complete genome sequence of the class fimbriimonadia in the phylum armatimonadetes.</title>
        <authorList>
            <person name="Hu Z.Y."/>
            <person name="Wang Y.Z."/>
            <person name="Im W.T."/>
            <person name="Wang S.Y."/>
            <person name="Zhao G.P."/>
            <person name="Zheng H.J."/>
            <person name="Quan Z.X."/>
        </authorList>
    </citation>
    <scope>NUCLEOTIDE SEQUENCE [LARGE SCALE GENOMIC DNA]</scope>
    <source>
        <strain evidence="1">Gsoil 348</strain>
    </source>
</reference>
<name>A0A068NTB6_FIMGI</name>
<evidence type="ECO:0000313" key="1">
    <source>
        <dbReference type="EMBL" id="AIE86676.1"/>
    </source>
</evidence>
<dbReference type="HOGENOM" id="CLU_3216560_0_0_0"/>
<dbReference type="Proteomes" id="UP000027982">
    <property type="component" value="Chromosome"/>
</dbReference>
<organism evidence="1 2">
    <name type="scientific">Fimbriimonas ginsengisoli Gsoil 348</name>
    <dbReference type="NCBI Taxonomy" id="661478"/>
    <lineage>
        <taxon>Bacteria</taxon>
        <taxon>Bacillati</taxon>
        <taxon>Armatimonadota</taxon>
        <taxon>Fimbriimonadia</taxon>
        <taxon>Fimbriimonadales</taxon>
        <taxon>Fimbriimonadaceae</taxon>
        <taxon>Fimbriimonas</taxon>
    </lineage>
</organism>
<sequence>MFRRLRRFDGSNGKMRRLTYVYSAHEPFCVTRKFCRVSVAIKGA</sequence>
<dbReference type="KEGG" id="fgi:OP10G_3308"/>
<proteinExistence type="predicted"/>
<keyword evidence="2" id="KW-1185">Reference proteome</keyword>
<evidence type="ECO:0000313" key="2">
    <source>
        <dbReference type="Proteomes" id="UP000027982"/>
    </source>
</evidence>
<dbReference type="EMBL" id="CP007139">
    <property type="protein sequence ID" value="AIE86676.1"/>
    <property type="molecule type" value="Genomic_DNA"/>
</dbReference>
<protein>
    <submittedName>
        <fullName evidence="1">Uncharacterized protein</fullName>
    </submittedName>
</protein>
<dbReference type="STRING" id="661478.OP10G_3308"/>
<gene>
    <name evidence="1" type="ORF">OP10G_3308</name>
</gene>